<dbReference type="AlphaFoldDB" id="A0AAJ3K3D7"/>
<evidence type="ECO:0000259" key="4">
    <source>
        <dbReference type="Pfam" id="PF10145"/>
    </source>
</evidence>
<keyword evidence="1" id="KW-1188">Viral release from host cell</keyword>
<feature type="transmembrane region" description="Helical" evidence="3">
    <location>
        <begin position="540"/>
        <end position="563"/>
    </location>
</feature>
<dbReference type="RefSeq" id="WP_059365722.1">
    <property type="nucleotide sequence ID" value="NZ_BBXJ01000001.1"/>
</dbReference>
<keyword evidence="6" id="KW-1185">Reference proteome</keyword>
<proteinExistence type="predicted"/>
<sequence length="965" mass="104669">MNKLAIQVTLNAIDKLTAPFRNASKEAQKLAQSLNQTKTAKKGLEDQQKLINSFTALKQSVSQNKQALTEAQKKAQDLAKQFNATSNPTKKLKREFENAKRAITQLKQAQIAENNKLNQARRALSEAGISTKNLSQSQRELKRKIEAANQSIQKQEQRLQKLNQRTKEQARYQKQVQKLKSGSDFAAGFGMRAMAHGGAVLGSGSLMMKPALEFEQEFSNVQALARLDKTKDAEKIKQLRDQAIQLGATTSFTSRDVAAGQGYLAMAGFNDKQILDSMPAVLNMTKAAGMEMGRVADISSDISSGFKIPAAEMNRVADVLTLTFTSSNTNLELLGETMKYLGPIAASTGQDFETMSAMVGLLGNVGIKGSQAGTSLRSAMLRLAGPPKQAAKAMKKLGLSAKDSKGNMRALTDILVDVEKKTAKMGSADKMAYYKAIFGAEAATAMVELVKQAGINGIQEMSDKLQSAAGTAEKVAETMADNVMGDLKNLQSASEALTISIFDETSDSLRELIQQSTQFLRTANQWIKANPQLAASITKWVAGISAGLVAVGALSLVFSYLLYPVGRAILFFNKFTGASKLLNLVLFNSDNKFKLLNKSLFSSKTTFNGASYAGRQFLSLIKLIPAKFLAILSKMKSLSFWLNGLKMLARVALSPLRLALVGIGSILSFLLSPIGLLTAAFVAAGVYIYRNWEKVRAFFGGFWEGLKSGLAPVIEKFKPLGDLFGVVVGWIEKAVKWFTDLLSPVQSTRDDLDAAASAGKKFGEWLAAGIDLVTKPLQWVMDSIKWVVDNMPSVDKIATTLVSKEHAAQLEKTANMANYMGMEEFIPSPPKVPNVNKWSGGYAGNGGKYEPKGIFHGGEYVMTKEATSRLGIHTLNALNYGKQALIAGGLGISVATAAPVQVDQRPPISARPVATQVAQPMNVQITINAAPGMNEKDIGRIIEQKFRQIQNQEQARSRSILRDRV</sequence>
<keyword evidence="3" id="KW-0812">Transmembrane</keyword>
<comment type="caution">
    <text evidence="5">The sequence shown here is derived from an EMBL/GenBank/DDBJ whole genome shotgun (WGS) entry which is preliminary data.</text>
</comment>
<dbReference type="PANTHER" id="PTHR37813:SF1">
    <property type="entry name" value="FELS-2 PROPHAGE PROTEIN"/>
    <property type="match status" value="1"/>
</dbReference>
<evidence type="ECO:0000256" key="2">
    <source>
        <dbReference type="SAM" id="Coils"/>
    </source>
</evidence>
<feature type="transmembrane region" description="Helical" evidence="3">
    <location>
        <begin position="666"/>
        <end position="689"/>
    </location>
</feature>
<reference evidence="5 6" key="1">
    <citation type="submission" date="2016-10" db="EMBL/GenBank/DDBJ databases">
        <title>Rodentibacter gen. nov. and new species.</title>
        <authorList>
            <person name="Christensen H."/>
        </authorList>
    </citation>
    <scope>NUCLEOTIDE SEQUENCE [LARGE SCALE GENOMIC DNA]</scope>
    <source>
        <strain evidence="5 6">199137021</strain>
    </source>
</reference>
<evidence type="ECO:0000313" key="6">
    <source>
        <dbReference type="Proteomes" id="UP000188998"/>
    </source>
</evidence>
<dbReference type="EMBL" id="MLAB01000052">
    <property type="protein sequence ID" value="OOF70658.1"/>
    <property type="molecule type" value="Genomic_DNA"/>
</dbReference>
<accession>A0AAJ3K3D7</accession>
<organism evidence="5 6">
    <name type="scientific">Rodentibacter caecimuris</name>
    <dbReference type="NCBI Taxonomy" id="1796644"/>
    <lineage>
        <taxon>Bacteria</taxon>
        <taxon>Pseudomonadati</taxon>
        <taxon>Pseudomonadota</taxon>
        <taxon>Gammaproteobacteria</taxon>
        <taxon>Pasteurellales</taxon>
        <taxon>Pasteurellaceae</taxon>
        <taxon>Rodentibacter</taxon>
    </lineage>
</organism>
<keyword evidence="2" id="KW-0175">Coiled coil</keyword>
<feature type="coiled-coil region" evidence="2">
    <location>
        <begin position="27"/>
        <end position="172"/>
    </location>
</feature>
<dbReference type="Proteomes" id="UP000188998">
    <property type="component" value="Unassembled WGS sequence"/>
</dbReference>
<protein>
    <submittedName>
        <fullName evidence="5">Phage tail tape measure protein</fullName>
    </submittedName>
</protein>
<feature type="domain" description="Phage tail tape measure protein" evidence="4">
    <location>
        <begin position="240"/>
        <end position="439"/>
    </location>
</feature>
<dbReference type="PANTHER" id="PTHR37813">
    <property type="entry name" value="FELS-2 PROPHAGE PROTEIN"/>
    <property type="match status" value="1"/>
</dbReference>
<dbReference type="NCBIfam" id="TIGR01760">
    <property type="entry name" value="tape_meas_TP901"/>
    <property type="match status" value="1"/>
</dbReference>
<dbReference type="InterPro" id="IPR010090">
    <property type="entry name" value="Phage_tape_meas"/>
</dbReference>
<evidence type="ECO:0000256" key="3">
    <source>
        <dbReference type="SAM" id="Phobius"/>
    </source>
</evidence>
<evidence type="ECO:0000256" key="1">
    <source>
        <dbReference type="ARBA" id="ARBA00022612"/>
    </source>
</evidence>
<gene>
    <name evidence="5" type="ORF">BKG90_09640</name>
</gene>
<name>A0AAJ3K3D7_9PAST</name>
<keyword evidence="3" id="KW-0472">Membrane</keyword>
<evidence type="ECO:0000313" key="5">
    <source>
        <dbReference type="EMBL" id="OOF70658.1"/>
    </source>
</evidence>
<keyword evidence="3" id="KW-1133">Transmembrane helix</keyword>
<dbReference type="Pfam" id="PF10145">
    <property type="entry name" value="PhageMin_Tail"/>
    <property type="match status" value="1"/>
</dbReference>